<comment type="caution">
    <text evidence="1">The sequence shown here is derived from an EMBL/GenBank/DDBJ whole genome shotgun (WGS) entry which is preliminary data.</text>
</comment>
<gene>
    <name evidence="1" type="ORF">HRJ53_00335</name>
</gene>
<proteinExistence type="predicted"/>
<evidence type="ECO:0000313" key="1">
    <source>
        <dbReference type="EMBL" id="MBA0083421.1"/>
    </source>
</evidence>
<protein>
    <submittedName>
        <fullName evidence="1">Uncharacterized protein</fullName>
    </submittedName>
</protein>
<accession>A0A7V8NLC8</accession>
<evidence type="ECO:0000313" key="2">
    <source>
        <dbReference type="Proteomes" id="UP000567293"/>
    </source>
</evidence>
<feature type="non-terminal residue" evidence="1">
    <location>
        <position position="1"/>
    </location>
</feature>
<dbReference type="Proteomes" id="UP000567293">
    <property type="component" value="Unassembled WGS sequence"/>
</dbReference>
<keyword evidence="2" id="KW-1185">Reference proteome</keyword>
<dbReference type="SUPFAM" id="SSF63829">
    <property type="entry name" value="Calcium-dependent phosphotriesterase"/>
    <property type="match status" value="1"/>
</dbReference>
<dbReference type="AlphaFoldDB" id="A0A7V8NLC8"/>
<organism evidence="1 2">
    <name type="scientific">Candidatus Acidiferrum panamense</name>
    <dbReference type="NCBI Taxonomy" id="2741543"/>
    <lineage>
        <taxon>Bacteria</taxon>
        <taxon>Pseudomonadati</taxon>
        <taxon>Acidobacteriota</taxon>
        <taxon>Terriglobia</taxon>
        <taxon>Candidatus Acidiferrales</taxon>
        <taxon>Candidatus Acidiferrum</taxon>
    </lineage>
</organism>
<name>A0A7V8NLC8_9BACT</name>
<sequence>GRTGRGESRQTRLLIFNRTDAGNVKPKAVIGGPQSRLHAFGGPFTVYPPKGEIIVSVRGTGPNADMASDDAYVGIWSIDDNGDIPPKFTIGGPKGVLRMPRGIALDVNNKSMMVSDKRLNAVLTFRFPEMF</sequence>
<dbReference type="EMBL" id="JACDQQ010000035">
    <property type="protein sequence ID" value="MBA0083421.1"/>
    <property type="molecule type" value="Genomic_DNA"/>
</dbReference>
<reference evidence="1" key="1">
    <citation type="submission" date="2020-06" db="EMBL/GenBank/DDBJ databases">
        <title>Legume-microbial interactions unlock mineral nutrients during tropical forest succession.</title>
        <authorList>
            <person name="Epihov D.Z."/>
        </authorList>
    </citation>
    <scope>NUCLEOTIDE SEQUENCE [LARGE SCALE GENOMIC DNA]</scope>
    <source>
        <strain evidence="1">Pan2503</strain>
    </source>
</reference>